<name>A0A917CXQ7_9NOCA</name>
<feature type="compositionally biased region" description="Basic and acidic residues" evidence="1">
    <location>
        <begin position="62"/>
        <end position="71"/>
    </location>
</feature>
<keyword evidence="3" id="KW-1185">Reference proteome</keyword>
<reference evidence="2" key="1">
    <citation type="journal article" date="2014" name="Int. J. Syst. Evol. Microbiol.">
        <title>Complete genome sequence of Corynebacterium casei LMG S-19264T (=DSM 44701T), isolated from a smear-ripened cheese.</title>
        <authorList>
            <consortium name="US DOE Joint Genome Institute (JGI-PGF)"/>
            <person name="Walter F."/>
            <person name="Albersmeier A."/>
            <person name="Kalinowski J."/>
            <person name="Ruckert C."/>
        </authorList>
    </citation>
    <scope>NUCLEOTIDE SEQUENCE</scope>
    <source>
        <strain evidence="2">CCM 7905</strain>
    </source>
</reference>
<gene>
    <name evidence="2" type="ORF">GCM10007304_14800</name>
</gene>
<evidence type="ECO:0000313" key="3">
    <source>
        <dbReference type="Proteomes" id="UP000654257"/>
    </source>
</evidence>
<proteinExistence type="predicted"/>
<sequence>MTTPVKSRHAPLVYNGTTGLSGIIEHMTEQAPMDRLKQLAQDLEDERIADEFNARMREDARLTPEQREQKYGKWVPMDEPD</sequence>
<evidence type="ECO:0000256" key="1">
    <source>
        <dbReference type="SAM" id="MobiDB-lite"/>
    </source>
</evidence>
<evidence type="ECO:0000313" key="2">
    <source>
        <dbReference type="EMBL" id="GGG01859.1"/>
    </source>
</evidence>
<dbReference type="AlphaFoldDB" id="A0A917CXQ7"/>
<protein>
    <submittedName>
        <fullName evidence="2">Uncharacterized protein</fullName>
    </submittedName>
</protein>
<dbReference type="Proteomes" id="UP000654257">
    <property type="component" value="Unassembled WGS sequence"/>
</dbReference>
<organism evidence="2 3">
    <name type="scientific">Rhodococcoides trifolii</name>
    <dbReference type="NCBI Taxonomy" id="908250"/>
    <lineage>
        <taxon>Bacteria</taxon>
        <taxon>Bacillati</taxon>
        <taxon>Actinomycetota</taxon>
        <taxon>Actinomycetes</taxon>
        <taxon>Mycobacteriales</taxon>
        <taxon>Nocardiaceae</taxon>
        <taxon>Rhodococcoides</taxon>
    </lineage>
</organism>
<dbReference type="EMBL" id="BMCU01000002">
    <property type="protein sequence ID" value="GGG01859.1"/>
    <property type="molecule type" value="Genomic_DNA"/>
</dbReference>
<feature type="region of interest" description="Disordered" evidence="1">
    <location>
        <begin position="62"/>
        <end position="81"/>
    </location>
</feature>
<comment type="caution">
    <text evidence="2">The sequence shown here is derived from an EMBL/GenBank/DDBJ whole genome shotgun (WGS) entry which is preliminary data.</text>
</comment>
<reference evidence="2" key="2">
    <citation type="submission" date="2020-09" db="EMBL/GenBank/DDBJ databases">
        <authorList>
            <person name="Sun Q."/>
            <person name="Sedlacek I."/>
        </authorList>
    </citation>
    <scope>NUCLEOTIDE SEQUENCE</scope>
    <source>
        <strain evidence="2">CCM 7905</strain>
    </source>
</reference>
<accession>A0A917CXQ7</accession>